<reference evidence="2 3" key="1">
    <citation type="submission" date="2024-06" db="EMBL/GenBank/DDBJ databases">
        <title>The Natural Products Discovery Center: Release of the First 8490 Sequenced Strains for Exploring Actinobacteria Biosynthetic Diversity.</title>
        <authorList>
            <person name="Kalkreuter E."/>
            <person name="Kautsar S.A."/>
            <person name="Yang D."/>
            <person name="Bader C.D."/>
            <person name="Teijaro C.N."/>
            <person name="Fluegel L."/>
            <person name="Davis C.M."/>
            <person name="Simpson J.R."/>
            <person name="Lauterbach L."/>
            <person name="Steele A.D."/>
            <person name="Gui C."/>
            <person name="Meng S."/>
            <person name="Li G."/>
            <person name="Viehrig K."/>
            <person name="Ye F."/>
            <person name="Su P."/>
            <person name="Kiefer A.F."/>
            <person name="Nichols A."/>
            <person name="Cepeda A.J."/>
            <person name="Yan W."/>
            <person name="Fan B."/>
            <person name="Jiang Y."/>
            <person name="Adhikari A."/>
            <person name="Zheng C.-J."/>
            <person name="Schuster L."/>
            <person name="Cowan T.M."/>
            <person name="Smanski M.J."/>
            <person name="Chevrette M.G."/>
            <person name="De Carvalho L.P.S."/>
            <person name="Shen B."/>
        </authorList>
    </citation>
    <scope>NUCLEOTIDE SEQUENCE [LARGE SCALE GENOMIC DNA]</scope>
    <source>
        <strain evidence="2 3">NPDC048946</strain>
    </source>
</reference>
<feature type="region of interest" description="Disordered" evidence="1">
    <location>
        <begin position="1"/>
        <end position="33"/>
    </location>
</feature>
<name>A0ABV3DMA6_9ACTN</name>
<evidence type="ECO:0000256" key="1">
    <source>
        <dbReference type="SAM" id="MobiDB-lite"/>
    </source>
</evidence>
<sequence length="92" mass="10417">MPLDPAERSLRARLGAHESWAKTRDRSARTAPARRGLMARFEREVDPEGRLPAEQRAEMARHKYVAHFQRLSLMAAAGRRKKREAAADPKAA</sequence>
<keyword evidence="3" id="KW-1185">Reference proteome</keyword>
<proteinExistence type="predicted"/>
<gene>
    <name evidence="2" type="ORF">AB0C36_21310</name>
</gene>
<dbReference type="RefSeq" id="WP_358356259.1">
    <property type="nucleotide sequence ID" value="NZ_JBEZFP010000055.1"/>
</dbReference>
<comment type="caution">
    <text evidence="2">The sequence shown here is derived from an EMBL/GenBank/DDBJ whole genome shotgun (WGS) entry which is preliminary data.</text>
</comment>
<evidence type="ECO:0008006" key="4">
    <source>
        <dbReference type="Google" id="ProtNLM"/>
    </source>
</evidence>
<dbReference type="EMBL" id="JBEZFP010000055">
    <property type="protein sequence ID" value="MEU8136039.1"/>
    <property type="molecule type" value="Genomic_DNA"/>
</dbReference>
<dbReference type="Proteomes" id="UP001551482">
    <property type="component" value="Unassembled WGS sequence"/>
</dbReference>
<protein>
    <recommendedName>
        <fullName evidence="4">DUF3263 domain-containing protein</fullName>
    </recommendedName>
</protein>
<accession>A0ABV3DMA6</accession>
<evidence type="ECO:0000313" key="3">
    <source>
        <dbReference type="Proteomes" id="UP001551482"/>
    </source>
</evidence>
<feature type="compositionally biased region" description="Basic and acidic residues" evidence="1">
    <location>
        <begin position="1"/>
        <end position="28"/>
    </location>
</feature>
<organism evidence="2 3">
    <name type="scientific">Streptodolium elevatio</name>
    <dbReference type="NCBI Taxonomy" id="3157996"/>
    <lineage>
        <taxon>Bacteria</taxon>
        <taxon>Bacillati</taxon>
        <taxon>Actinomycetota</taxon>
        <taxon>Actinomycetes</taxon>
        <taxon>Kitasatosporales</taxon>
        <taxon>Streptomycetaceae</taxon>
        <taxon>Streptodolium</taxon>
    </lineage>
</organism>
<evidence type="ECO:0000313" key="2">
    <source>
        <dbReference type="EMBL" id="MEU8136039.1"/>
    </source>
</evidence>